<organism evidence="2 3">
    <name type="scientific">Amborella trichopoda</name>
    <dbReference type="NCBI Taxonomy" id="13333"/>
    <lineage>
        <taxon>Eukaryota</taxon>
        <taxon>Viridiplantae</taxon>
        <taxon>Streptophyta</taxon>
        <taxon>Embryophyta</taxon>
        <taxon>Tracheophyta</taxon>
        <taxon>Spermatophyta</taxon>
        <taxon>Magnoliopsida</taxon>
        <taxon>Amborellales</taxon>
        <taxon>Amborellaceae</taxon>
        <taxon>Amborella</taxon>
    </lineage>
</organism>
<dbReference type="Gramene" id="ERN18207">
    <property type="protein sequence ID" value="ERN18207"/>
    <property type="gene ID" value="AMTR_s01475p00004840"/>
</dbReference>
<accession>U5D9V8</accession>
<dbReference type="EMBL" id="KI392249">
    <property type="protein sequence ID" value="ERN18207.1"/>
    <property type="molecule type" value="Genomic_DNA"/>
</dbReference>
<keyword evidence="1" id="KW-0812">Transmembrane</keyword>
<name>U5D9V8_AMBTC</name>
<reference evidence="3" key="1">
    <citation type="journal article" date="2013" name="Science">
        <title>The Amborella genome and the evolution of flowering plants.</title>
        <authorList>
            <consortium name="Amborella Genome Project"/>
        </authorList>
    </citation>
    <scope>NUCLEOTIDE SEQUENCE [LARGE SCALE GENOMIC DNA]</scope>
</reference>
<gene>
    <name evidence="2" type="ORF">AMTR_s01475p00004840</name>
</gene>
<keyword evidence="3" id="KW-1185">Reference proteome</keyword>
<dbReference type="AlphaFoldDB" id="U5D9V8"/>
<evidence type="ECO:0000256" key="1">
    <source>
        <dbReference type="SAM" id="Phobius"/>
    </source>
</evidence>
<keyword evidence="1" id="KW-1133">Transmembrane helix</keyword>
<feature type="transmembrane region" description="Helical" evidence="1">
    <location>
        <begin position="60"/>
        <end position="81"/>
    </location>
</feature>
<sequence length="83" mass="9497">MTLKLSVAPVQVSLRSRVIITCHLKGKPWRKRLKLMSWKKDFQKGLSANQMGLLMYAIPVLRYFMLDVLFSVALFLCIIGVKG</sequence>
<protein>
    <submittedName>
        <fullName evidence="2">Uncharacterized protein</fullName>
    </submittedName>
</protein>
<proteinExistence type="predicted"/>
<evidence type="ECO:0000313" key="2">
    <source>
        <dbReference type="EMBL" id="ERN18207.1"/>
    </source>
</evidence>
<dbReference type="HOGENOM" id="CLU_2545691_0_0_1"/>
<dbReference type="Proteomes" id="UP000017836">
    <property type="component" value="Unassembled WGS sequence"/>
</dbReference>
<keyword evidence="1" id="KW-0472">Membrane</keyword>
<evidence type="ECO:0000313" key="3">
    <source>
        <dbReference type="Proteomes" id="UP000017836"/>
    </source>
</evidence>